<dbReference type="PANTHER" id="PTHR43791">
    <property type="entry name" value="PERMEASE-RELATED"/>
    <property type="match status" value="1"/>
</dbReference>
<dbReference type="PANTHER" id="PTHR43791:SF19">
    <property type="entry name" value="TRANSPORTER, PUTATIVE (AFU_ORTHOLOGUE AFUA_1G01812)-RELATED"/>
    <property type="match status" value="1"/>
</dbReference>
<dbReference type="FunFam" id="1.20.1250.20:FF:000068">
    <property type="entry name" value="MFS general substrate transporter"/>
    <property type="match status" value="1"/>
</dbReference>
<evidence type="ECO:0000256" key="6">
    <source>
        <dbReference type="SAM" id="Phobius"/>
    </source>
</evidence>
<comment type="subcellular location">
    <subcellularLocation>
        <location evidence="1">Membrane</location>
        <topology evidence="1">Multi-pass membrane protein</topology>
    </subcellularLocation>
</comment>
<name>A0A9Q9B8T5_9PEZI</name>
<keyword evidence="3 6" id="KW-0812">Transmembrane</keyword>
<evidence type="ECO:0000259" key="7">
    <source>
        <dbReference type="PROSITE" id="PS50850"/>
    </source>
</evidence>
<feature type="transmembrane region" description="Helical" evidence="6">
    <location>
        <begin position="101"/>
        <end position="122"/>
    </location>
</feature>
<keyword evidence="9" id="KW-1185">Reference proteome</keyword>
<feature type="transmembrane region" description="Helical" evidence="6">
    <location>
        <begin position="330"/>
        <end position="349"/>
    </location>
</feature>
<feature type="transmembrane region" description="Helical" evidence="6">
    <location>
        <begin position="306"/>
        <end position="324"/>
    </location>
</feature>
<evidence type="ECO:0000256" key="2">
    <source>
        <dbReference type="ARBA" id="ARBA00022448"/>
    </source>
</evidence>
<sequence>MTDLLKASLVHEKHISSGSTPPDESLEHVAGTINSLNGPDADKSEAERLAIDRTLMRKVDAWLIPWLCLVYLLCFLDRTNIGNARLAGMEKDLDMSGHDYNVALTIFFVSYAGAEPFTNLLLKKVGPRVFFTAVVLTWGLCMMCMGLVNSYSGLLVARFFLGITEAGLFPGVNYYLSCWYKRSELGLRLSIFFANAALAGSFGGLLAAAIAKMDGLGGKAGWAWIFIIEGLATMIVGVLCWWMIFDWSDSARFLNHEDRLRIRHRLAGDNQSNSGEHYDKRHIASALKDWKCWAYCITEMGNFMPLYAFSLFLPTIVAGMGYSGTHAQLLTVPPYAVAATLTVFIGWLADRTQQRGICNMSVVCFGIVGFSMLLATDNPRVQYCGTFLGAMGIYPTIPNNLTWAANNTEGMYKRGILLGVVVGWGNLNGIVSSNIYMTTEKPRYTTGHAVVLAYLIVCEFGGSALIRTMLARENSKRRSGERDRMLEGMSEDEIMIQGDKRPDFLYTL</sequence>
<gene>
    <name evidence="8" type="ORF">Slin15195_G117850</name>
</gene>
<evidence type="ECO:0000256" key="1">
    <source>
        <dbReference type="ARBA" id="ARBA00004141"/>
    </source>
</evidence>
<feature type="transmembrane region" description="Helical" evidence="6">
    <location>
        <begin position="356"/>
        <end position="374"/>
    </location>
</feature>
<dbReference type="AlphaFoldDB" id="A0A9Q9B8T5"/>
<feature type="transmembrane region" description="Helical" evidence="6">
    <location>
        <begin position="189"/>
        <end position="210"/>
    </location>
</feature>
<feature type="transmembrane region" description="Helical" evidence="6">
    <location>
        <begin position="154"/>
        <end position="177"/>
    </location>
</feature>
<feature type="transmembrane region" description="Helical" evidence="6">
    <location>
        <begin position="61"/>
        <end position="81"/>
    </location>
</feature>
<dbReference type="InterPro" id="IPR020846">
    <property type="entry name" value="MFS_dom"/>
</dbReference>
<dbReference type="PROSITE" id="PS50850">
    <property type="entry name" value="MFS"/>
    <property type="match status" value="1"/>
</dbReference>
<feature type="domain" description="Major facilitator superfamily (MFS) profile" evidence="7">
    <location>
        <begin position="63"/>
        <end position="476"/>
    </location>
</feature>
<dbReference type="Gene3D" id="1.20.1250.20">
    <property type="entry name" value="MFS general substrate transporter like domains"/>
    <property type="match status" value="2"/>
</dbReference>
<dbReference type="Proteomes" id="UP001056384">
    <property type="component" value="Chromosome 11"/>
</dbReference>
<evidence type="ECO:0000313" key="9">
    <source>
        <dbReference type="Proteomes" id="UP001056384"/>
    </source>
</evidence>
<feature type="transmembrane region" description="Helical" evidence="6">
    <location>
        <begin position="417"/>
        <end position="437"/>
    </location>
</feature>
<feature type="transmembrane region" description="Helical" evidence="6">
    <location>
        <begin position="380"/>
        <end position="397"/>
    </location>
</feature>
<dbReference type="FunFam" id="1.20.1250.20:FF:000034">
    <property type="entry name" value="MFS general substrate transporter"/>
    <property type="match status" value="1"/>
</dbReference>
<feature type="transmembrane region" description="Helical" evidence="6">
    <location>
        <begin position="129"/>
        <end position="148"/>
    </location>
</feature>
<feature type="transmembrane region" description="Helical" evidence="6">
    <location>
        <begin position="449"/>
        <end position="470"/>
    </location>
</feature>
<evidence type="ECO:0000256" key="3">
    <source>
        <dbReference type="ARBA" id="ARBA00022692"/>
    </source>
</evidence>
<protein>
    <submittedName>
        <fullName evidence="8">Major facilitator superfamily, MFS transporter superfamily</fullName>
    </submittedName>
</protein>
<dbReference type="EMBL" id="CP099428">
    <property type="protein sequence ID" value="USW58466.1"/>
    <property type="molecule type" value="Genomic_DNA"/>
</dbReference>
<proteinExistence type="predicted"/>
<dbReference type="SUPFAM" id="SSF103473">
    <property type="entry name" value="MFS general substrate transporter"/>
    <property type="match status" value="1"/>
</dbReference>
<dbReference type="InterPro" id="IPR011701">
    <property type="entry name" value="MFS"/>
</dbReference>
<feature type="transmembrane region" description="Helical" evidence="6">
    <location>
        <begin position="222"/>
        <end position="245"/>
    </location>
</feature>
<organism evidence="8 9">
    <name type="scientific">Septoria linicola</name>
    <dbReference type="NCBI Taxonomy" id="215465"/>
    <lineage>
        <taxon>Eukaryota</taxon>
        <taxon>Fungi</taxon>
        <taxon>Dikarya</taxon>
        <taxon>Ascomycota</taxon>
        <taxon>Pezizomycotina</taxon>
        <taxon>Dothideomycetes</taxon>
        <taxon>Dothideomycetidae</taxon>
        <taxon>Mycosphaerellales</taxon>
        <taxon>Mycosphaerellaceae</taxon>
        <taxon>Septoria</taxon>
    </lineage>
</organism>
<dbReference type="CDD" id="cd17327">
    <property type="entry name" value="MFS_FEN2_like"/>
    <property type="match status" value="1"/>
</dbReference>
<evidence type="ECO:0000313" key="8">
    <source>
        <dbReference type="EMBL" id="USW58466.1"/>
    </source>
</evidence>
<keyword evidence="4 6" id="KW-1133">Transmembrane helix</keyword>
<accession>A0A9Q9B8T5</accession>
<dbReference type="InterPro" id="IPR036259">
    <property type="entry name" value="MFS_trans_sf"/>
</dbReference>
<dbReference type="Pfam" id="PF07690">
    <property type="entry name" value="MFS_1"/>
    <property type="match status" value="1"/>
</dbReference>
<evidence type="ECO:0000256" key="4">
    <source>
        <dbReference type="ARBA" id="ARBA00022989"/>
    </source>
</evidence>
<dbReference type="GO" id="GO:0016020">
    <property type="term" value="C:membrane"/>
    <property type="evidence" value="ECO:0007669"/>
    <property type="project" value="UniProtKB-SubCell"/>
</dbReference>
<dbReference type="GO" id="GO:0022857">
    <property type="term" value="F:transmembrane transporter activity"/>
    <property type="evidence" value="ECO:0007669"/>
    <property type="project" value="InterPro"/>
</dbReference>
<reference evidence="8" key="1">
    <citation type="submission" date="2022-06" db="EMBL/GenBank/DDBJ databases">
        <title>Complete genome sequences of two strains of the flax pathogen Septoria linicola.</title>
        <authorList>
            <person name="Lapalu N."/>
            <person name="Simon A."/>
            <person name="Demenou B."/>
            <person name="Paumier D."/>
            <person name="Guillot M.-P."/>
            <person name="Gout L."/>
            <person name="Valade R."/>
        </authorList>
    </citation>
    <scope>NUCLEOTIDE SEQUENCE</scope>
    <source>
        <strain evidence="8">SE15195</strain>
    </source>
</reference>
<evidence type="ECO:0000256" key="5">
    <source>
        <dbReference type="ARBA" id="ARBA00023136"/>
    </source>
</evidence>
<keyword evidence="5 6" id="KW-0472">Membrane</keyword>
<keyword evidence="2" id="KW-0813">Transport</keyword>